<dbReference type="GO" id="GO:0005886">
    <property type="term" value="C:plasma membrane"/>
    <property type="evidence" value="ECO:0007669"/>
    <property type="project" value="TreeGrafter"/>
</dbReference>
<dbReference type="GO" id="GO:0006874">
    <property type="term" value="P:intracellular calcium ion homeostasis"/>
    <property type="evidence" value="ECO:0007669"/>
    <property type="project" value="TreeGrafter"/>
</dbReference>
<accession>A0AAW2FTR3</accession>
<evidence type="ECO:0000256" key="8">
    <source>
        <dbReference type="SAM" id="Phobius"/>
    </source>
</evidence>
<dbReference type="PANTHER" id="PTHR10846:SF73">
    <property type="entry name" value="SODIUM_CALCIUM EXCHANGER MEMBRANE REGION DOMAIN-CONTAINING PROTEIN"/>
    <property type="match status" value="1"/>
</dbReference>
<evidence type="ECO:0000256" key="3">
    <source>
        <dbReference type="ARBA" id="ARBA00022449"/>
    </source>
</evidence>
<keyword evidence="4" id="KW-0813">Transport</keyword>
<keyword evidence="6 8" id="KW-1133">Transmembrane helix</keyword>
<dbReference type="InterPro" id="IPR004481">
    <property type="entry name" value="K/Na/Ca-exchanger"/>
</dbReference>
<keyword evidence="3" id="KW-0050">Antiport</keyword>
<evidence type="ECO:0000256" key="4">
    <source>
        <dbReference type="ARBA" id="ARBA00022568"/>
    </source>
</evidence>
<dbReference type="Gene3D" id="1.20.1420.30">
    <property type="entry name" value="NCX, central ion-binding region"/>
    <property type="match status" value="1"/>
</dbReference>
<keyword evidence="11" id="KW-1185">Reference proteome</keyword>
<keyword evidence="7 8" id="KW-0472">Membrane</keyword>
<evidence type="ECO:0000256" key="1">
    <source>
        <dbReference type="ARBA" id="ARBA00004141"/>
    </source>
</evidence>
<keyword evidence="4" id="KW-0106">Calcium</keyword>
<protein>
    <recommendedName>
        <fullName evidence="9">Sodium/calcium exchanger membrane region domain-containing protein</fullName>
    </recommendedName>
</protein>
<dbReference type="InterPro" id="IPR004837">
    <property type="entry name" value="NaCa_Exmemb"/>
</dbReference>
<keyword evidence="5 8" id="KW-0812">Transmembrane</keyword>
<dbReference type="GO" id="GO:0005262">
    <property type="term" value="F:calcium channel activity"/>
    <property type="evidence" value="ECO:0007669"/>
    <property type="project" value="TreeGrafter"/>
</dbReference>
<dbReference type="GO" id="GO:0008273">
    <property type="term" value="F:calcium, potassium:sodium antiporter activity"/>
    <property type="evidence" value="ECO:0007669"/>
    <property type="project" value="TreeGrafter"/>
</dbReference>
<keyword evidence="4" id="KW-0109">Calcium transport</keyword>
<comment type="subcellular location">
    <subcellularLocation>
        <location evidence="1">Membrane</location>
        <topology evidence="1">Multi-pass membrane protein</topology>
    </subcellularLocation>
</comment>
<keyword evidence="4" id="KW-0406">Ion transport</keyword>
<gene>
    <name evidence="10" type="ORF">PUN28_009431</name>
</gene>
<dbReference type="Pfam" id="PF01699">
    <property type="entry name" value="Na_Ca_ex"/>
    <property type="match status" value="1"/>
</dbReference>
<evidence type="ECO:0000313" key="10">
    <source>
        <dbReference type="EMBL" id="KAL0118757.1"/>
    </source>
</evidence>
<name>A0AAW2FTR3_9HYME</name>
<evidence type="ECO:0000259" key="9">
    <source>
        <dbReference type="Pfam" id="PF01699"/>
    </source>
</evidence>
<evidence type="ECO:0000256" key="6">
    <source>
        <dbReference type="ARBA" id="ARBA00022989"/>
    </source>
</evidence>
<evidence type="ECO:0000256" key="5">
    <source>
        <dbReference type="ARBA" id="ARBA00022692"/>
    </source>
</evidence>
<dbReference type="EMBL" id="JADYXP020000008">
    <property type="protein sequence ID" value="KAL0118757.1"/>
    <property type="molecule type" value="Genomic_DNA"/>
</dbReference>
<feature type="domain" description="Sodium/calcium exchanger membrane region" evidence="9">
    <location>
        <begin position="96"/>
        <end position="161"/>
    </location>
</feature>
<comment type="caution">
    <text evidence="10">The sequence shown here is derived from an EMBL/GenBank/DDBJ whole genome shotgun (WGS) entry which is preliminary data.</text>
</comment>
<dbReference type="InterPro" id="IPR044880">
    <property type="entry name" value="NCX_ion-bd_dom_sf"/>
</dbReference>
<evidence type="ECO:0000313" key="11">
    <source>
        <dbReference type="Proteomes" id="UP001430953"/>
    </source>
</evidence>
<evidence type="ECO:0000256" key="2">
    <source>
        <dbReference type="ARBA" id="ARBA00005364"/>
    </source>
</evidence>
<evidence type="ECO:0000256" key="7">
    <source>
        <dbReference type="ARBA" id="ARBA00023136"/>
    </source>
</evidence>
<feature type="transmembrane region" description="Helical" evidence="8">
    <location>
        <begin position="97"/>
        <end position="119"/>
    </location>
</feature>
<dbReference type="PANTHER" id="PTHR10846">
    <property type="entry name" value="SODIUM/POTASSIUM/CALCIUM EXCHANGER"/>
    <property type="match status" value="1"/>
</dbReference>
<sequence length="172" mass="19824">MCFNNRISNFIKRMTSKRKEYKNICEDSPLLPNHFVKETETCGFDSSDYDESVDIVNMMSWPSSTWEKIWWIITWPINLALLLTIPDCRRKKLKSWYFLTFIMCIIWIATSSYIVGWVITIIGDTLRIPDSIMGLTFLAAGMSVPEAVSSVIVANQGTVDIEDFEKINCCIK</sequence>
<dbReference type="Proteomes" id="UP001430953">
    <property type="component" value="Unassembled WGS sequence"/>
</dbReference>
<reference evidence="10 11" key="1">
    <citation type="submission" date="2023-03" db="EMBL/GenBank/DDBJ databases">
        <title>High recombination rates correlate with genetic variation in Cardiocondyla obscurior ants.</title>
        <authorList>
            <person name="Errbii M."/>
        </authorList>
    </citation>
    <scope>NUCLEOTIDE SEQUENCE [LARGE SCALE GENOMIC DNA]</scope>
    <source>
        <strain evidence="10">Alpha-2009</strain>
        <tissue evidence="10">Whole body</tissue>
    </source>
</reference>
<organism evidence="10 11">
    <name type="scientific">Cardiocondyla obscurior</name>
    <dbReference type="NCBI Taxonomy" id="286306"/>
    <lineage>
        <taxon>Eukaryota</taxon>
        <taxon>Metazoa</taxon>
        <taxon>Ecdysozoa</taxon>
        <taxon>Arthropoda</taxon>
        <taxon>Hexapoda</taxon>
        <taxon>Insecta</taxon>
        <taxon>Pterygota</taxon>
        <taxon>Neoptera</taxon>
        <taxon>Endopterygota</taxon>
        <taxon>Hymenoptera</taxon>
        <taxon>Apocrita</taxon>
        <taxon>Aculeata</taxon>
        <taxon>Formicoidea</taxon>
        <taxon>Formicidae</taxon>
        <taxon>Myrmicinae</taxon>
        <taxon>Cardiocondyla</taxon>
    </lineage>
</organism>
<proteinExistence type="inferred from homology"/>
<comment type="similarity">
    <text evidence="2">Belongs to the Ca(2+):cation antiporter (CaCA) (TC 2.A.19) family. SLC24A subfamily.</text>
</comment>
<dbReference type="AlphaFoldDB" id="A0AAW2FTR3"/>